<reference evidence="1" key="1">
    <citation type="journal article" date="2023" name="Access Microbiol">
        <title>De-novo genome assembly for Akanthomyces muscarius, a biocontrol agent of insect agricultural pests.</title>
        <authorList>
            <person name="Erdos Z."/>
            <person name="Studholme D.J."/>
            <person name="Raymond B."/>
            <person name="Sharma M."/>
        </authorList>
    </citation>
    <scope>NUCLEOTIDE SEQUENCE</scope>
    <source>
        <strain evidence="1">Ve6</strain>
    </source>
</reference>
<dbReference type="KEGG" id="amus:LMH87_002413"/>
<dbReference type="Proteomes" id="UP001144673">
    <property type="component" value="Chromosome 3"/>
</dbReference>
<keyword evidence="2" id="KW-1185">Reference proteome</keyword>
<proteinExistence type="predicted"/>
<comment type="caution">
    <text evidence="1">The sequence shown here is derived from an EMBL/GenBank/DDBJ whole genome shotgun (WGS) entry which is preliminary data.</text>
</comment>
<accession>A0A9W8Q688</accession>
<evidence type="ECO:0000313" key="1">
    <source>
        <dbReference type="EMBL" id="KAJ4147917.1"/>
    </source>
</evidence>
<protein>
    <submittedName>
        <fullName evidence="1">Uncharacterized protein</fullName>
    </submittedName>
</protein>
<dbReference type="GeneID" id="80889572"/>
<dbReference type="EMBL" id="JAJHUN010000010">
    <property type="protein sequence ID" value="KAJ4147917.1"/>
    <property type="molecule type" value="Genomic_DNA"/>
</dbReference>
<evidence type="ECO:0000313" key="2">
    <source>
        <dbReference type="Proteomes" id="UP001144673"/>
    </source>
</evidence>
<gene>
    <name evidence="1" type="ORF">LMH87_002413</name>
</gene>
<dbReference type="AlphaFoldDB" id="A0A9W8Q688"/>
<sequence>MPLGCVTGTSAAASIGSPGDDLPSQGQNRAPLVASFSGHRHELHDLFLLGRSLASGCRPVPCFCLFCDTPGARYTFSFDTHENSILSSRAQSAFASTDAGHLTETTPRIIQPTQPTQPTLNLRLERLILTFSPPASIQSLYANL</sequence>
<organism evidence="1 2">
    <name type="scientific">Akanthomyces muscarius</name>
    <name type="common">Entomopathogenic fungus</name>
    <name type="synonym">Lecanicillium muscarium</name>
    <dbReference type="NCBI Taxonomy" id="2231603"/>
    <lineage>
        <taxon>Eukaryota</taxon>
        <taxon>Fungi</taxon>
        <taxon>Dikarya</taxon>
        <taxon>Ascomycota</taxon>
        <taxon>Pezizomycotina</taxon>
        <taxon>Sordariomycetes</taxon>
        <taxon>Hypocreomycetidae</taxon>
        <taxon>Hypocreales</taxon>
        <taxon>Cordycipitaceae</taxon>
        <taxon>Akanthomyces</taxon>
    </lineage>
</organism>
<name>A0A9W8Q688_AKAMU</name>
<dbReference type="RefSeq" id="XP_056050858.1">
    <property type="nucleotide sequence ID" value="XM_056193864.1"/>
</dbReference>